<sequence>MKINFITIYYQSKNKKSLILTFLYLKSIVFSVLLCYIAAKAIYDYHSIFLN</sequence>
<name>W5SLX2_9SPIR</name>
<protein>
    <submittedName>
        <fullName evidence="2">Uncharacterized protein</fullName>
    </submittedName>
</protein>
<dbReference type="EMBL" id="CP004339">
    <property type="protein sequence ID" value="AHH07850.1"/>
    <property type="molecule type" value="Genomic_DNA"/>
</dbReference>
<feature type="transmembrane region" description="Helical" evidence="1">
    <location>
        <begin position="21"/>
        <end position="43"/>
    </location>
</feature>
<organism evidence="2">
    <name type="scientific">Borrelia crocidurae DOU</name>
    <dbReference type="NCBI Taxonomy" id="1293575"/>
    <lineage>
        <taxon>Bacteria</taxon>
        <taxon>Pseudomonadati</taxon>
        <taxon>Spirochaetota</taxon>
        <taxon>Spirochaetia</taxon>
        <taxon>Spirochaetales</taxon>
        <taxon>Borreliaceae</taxon>
        <taxon>Borrelia</taxon>
    </lineage>
</organism>
<evidence type="ECO:0000256" key="1">
    <source>
        <dbReference type="SAM" id="Phobius"/>
    </source>
</evidence>
<evidence type="ECO:0000313" key="2">
    <source>
        <dbReference type="EMBL" id="AHH07850.1"/>
    </source>
</evidence>
<keyword evidence="1" id="KW-0812">Transmembrane</keyword>
<keyword evidence="1" id="KW-1133">Transmembrane helix</keyword>
<accession>W5SLX2</accession>
<keyword evidence="2" id="KW-0614">Plasmid</keyword>
<geneLocation type="plasmid" evidence="2">
    <name>unnamed</name>
</geneLocation>
<proteinExistence type="predicted"/>
<reference evidence="2" key="1">
    <citation type="submission" date="2013-02" db="EMBL/GenBank/DDBJ databases">
        <title>Comparative genomics of Borrelia species.</title>
        <authorList>
            <person name="Schwan T.G."/>
            <person name="Raffel S.J."/>
            <person name="Porcella S.F."/>
        </authorList>
    </citation>
    <scope>NUCLEOTIDE SEQUENCE</scope>
    <source>
        <strain evidence="2">DOU</strain>
        <plasmid evidence="2">unnamed</plasmid>
    </source>
</reference>
<dbReference type="AlphaFoldDB" id="W5SLX2"/>
<dbReference type="HOGENOM" id="CLU_3096249_0_0_12"/>
<keyword evidence="1" id="KW-0472">Membrane</keyword>
<gene>
    <name evidence="2" type="ORF">BCD_1784</name>
</gene>